<evidence type="ECO:0000256" key="3">
    <source>
        <dbReference type="ARBA" id="ARBA00022691"/>
    </source>
</evidence>
<proteinExistence type="inferred from homology"/>
<dbReference type="SUPFAM" id="SSF53335">
    <property type="entry name" value="S-adenosyl-L-methionine-dependent methyltransferases"/>
    <property type="match status" value="1"/>
</dbReference>
<comment type="similarity">
    <text evidence="4">Belongs to the MT-A70-like family.</text>
</comment>
<evidence type="ECO:0000313" key="6">
    <source>
        <dbReference type="Proteomes" id="UP000830158"/>
    </source>
</evidence>
<dbReference type="RefSeq" id="WP_116112843.1">
    <property type="nucleotide sequence ID" value="NZ_CP091196.1"/>
</dbReference>
<accession>A0ABY4NS20</accession>
<dbReference type="Gene3D" id="3.40.50.150">
    <property type="entry name" value="Vaccinia Virus protein VP39"/>
    <property type="match status" value="1"/>
</dbReference>
<keyword evidence="1 5" id="KW-0489">Methyltransferase</keyword>
<keyword evidence="3" id="KW-0949">S-adenosyl-L-methionine</keyword>
<dbReference type="GO" id="GO:0032259">
    <property type="term" value="P:methylation"/>
    <property type="evidence" value="ECO:0007669"/>
    <property type="project" value="UniProtKB-KW"/>
</dbReference>
<dbReference type="PANTHER" id="PTHR12829:SF7">
    <property type="entry name" value="N6-ADENOSINE-METHYLTRANSFERASE CATALYTIC SUBUNIT"/>
    <property type="match status" value="1"/>
</dbReference>
<dbReference type="PANTHER" id="PTHR12829">
    <property type="entry name" value="N6-ADENOSINE-METHYLTRANSFERASE"/>
    <property type="match status" value="1"/>
</dbReference>
<dbReference type="InterPro" id="IPR007757">
    <property type="entry name" value="MT-A70-like"/>
</dbReference>
<dbReference type="PROSITE" id="PS51143">
    <property type="entry name" value="MT_A70"/>
    <property type="match status" value="1"/>
</dbReference>
<evidence type="ECO:0000313" key="5">
    <source>
        <dbReference type="EMBL" id="UQS22855.1"/>
    </source>
</evidence>
<keyword evidence="6" id="KW-1185">Reference proteome</keyword>
<evidence type="ECO:0000256" key="4">
    <source>
        <dbReference type="PROSITE-ProRule" id="PRU00489"/>
    </source>
</evidence>
<name>A0ABY4NS20_9PSEU</name>
<reference evidence="5" key="1">
    <citation type="submission" date="2022-01" db="EMBL/GenBank/DDBJ databases">
        <title>PSI-footprinting approach for the identification of protein synthesis inhibitor producers.</title>
        <authorList>
            <person name="Handel F."/>
            <person name="Kulik A."/>
            <person name="Wex K.W."/>
            <person name="Berscheid A."/>
            <person name="Saur J.S."/>
            <person name="Winkler A."/>
            <person name="Wibberg D."/>
            <person name="Kalinowski J."/>
            <person name="Broetz-Oesterhelt H."/>
            <person name="Mast Y."/>
        </authorList>
    </citation>
    <scope>NUCLEOTIDE SEQUENCE</scope>
    <source>
        <strain evidence="5">KNN 49.3e</strain>
    </source>
</reference>
<keyword evidence="2" id="KW-0808">Transferase</keyword>
<protein>
    <submittedName>
        <fullName evidence="5">MT-A70 family methyltransferase</fullName>
    </submittedName>
</protein>
<gene>
    <name evidence="5" type="ORF">L1857_08510</name>
</gene>
<evidence type="ECO:0000256" key="1">
    <source>
        <dbReference type="ARBA" id="ARBA00022603"/>
    </source>
</evidence>
<sequence>METNTNTSPRTTVPSKFRTILADPPWDIQQKGGRGAQRHYSLMSLERIKAMPVRDLAEDNAHLWLWVTNATLRHGYDVAEAWGFTVRSPLTWIMFKLGLGAYLRNATEHLLFATRGKAPVNFRSQPTWINAPVQDHSHKPEEQFAIIERISDGPYLELFARRRPPSNKPWFVGGNQIDSDISLAGYPVPSDVARDPQVG</sequence>
<dbReference type="EMBL" id="CP091196">
    <property type="protein sequence ID" value="UQS22855.1"/>
    <property type="molecule type" value="Genomic_DNA"/>
</dbReference>
<dbReference type="Pfam" id="PF05063">
    <property type="entry name" value="MT-A70"/>
    <property type="match status" value="1"/>
</dbReference>
<organism evidence="5 6">
    <name type="scientific">Amycolatopsis thermalba</name>
    <dbReference type="NCBI Taxonomy" id="944492"/>
    <lineage>
        <taxon>Bacteria</taxon>
        <taxon>Bacillati</taxon>
        <taxon>Actinomycetota</taxon>
        <taxon>Actinomycetes</taxon>
        <taxon>Pseudonocardiales</taxon>
        <taxon>Pseudonocardiaceae</taxon>
        <taxon>Amycolatopsis</taxon>
    </lineage>
</organism>
<evidence type="ECO:0000256" key="2">
    <source>
        <dbReference type="ARBA" id="ARBA00022679"/>
    </source>
</evidence>
<dbReference type="GO" id="GO:0008168">
    <property type="term" value="F:methyltransferase activity"/>
    <property type="evidence" value="ECO:0007669"/>
    <property type="project" value="UniProtKB-KW"/>
</dbReference>
<dbReference type="Proteomes" id="UP000830158">
    <property type="component" value="Chromosome"/>
</dbReference>
<dbReference type="InterPro" id="IPR029063">
    <property type="entry name" value="SAM-dependent_MTases_sf"/>
</dbReference>